<organism evidence="1 2">
    <name type="scientific">Collybiopsis confluens</name>
    <dbReference type="NCBI Taxonomy" id="2823264"/>
    <lineage>
        <taxon>Eukaryota</taxon>
        <taxon>Fungi</taxon>
        <taxon>Dikarya</taxon>
        <taxon>Basidiomycota</taxon>
        <taxon>Agaricomycotina</taxon>
        <taxon>Agaricomycetes</taxon>
        <taxon>Agaricomycetidae</taxon>
        <taxon>Agaricales</taxon>
        <taxon>Marasmiineae</taxon>
        <taxon>Omphalotaceae</taxon>
        <taxon>Collybiopsis</taxon>
    </lineage>
</organism>
<reference evidence="1 2" key="1">
    <citation type="journal article" date="2020" name="ISME J.">
        <title>Uncovering the hidden diversity of litter-decomposition mechanisms in mushroom-forming fungi.</title>
        <authorList>
            <person name="Floudas D."/>
            <person name="Bentzer J."/>
            <person name="Ahren D."/>
            <person name="Johansson T."/>
            <person name="Persson P."/>
            <person name="Tunlid A."/>
        </authorList>
    </citation>
    <scope>NUCLEOTIDE SEQUENCE [LARGE SCALE GENOMIC DNA]</scope>
    <source>
        <strain evidence="1 2">CBS 406.79</strain>
    </source>
</reference>
<evidence type="ECO:0000313" key="1">
    <source>
        <dbReference type="EMBL" id="KAF5381157.1"/>
    </source>
</evidence>
<protein>
    <recommendedName>
        <fullName evidence="3">AB hydrolase-1 domain-containing protein</fullName>
    </recommendedName>
</protein>
<dbReference type="InterPro" id="IPR029058">
    <property type="entry name" value="AB_hydrolase_fold"/>
</dbReference>
<dbReference type="SUPFAM" id="SSF53474">
    <property type="entry name" value="alpha/beta-Hydrolases"/>
    <property type="match status" value="1"/>
</dbReference>
<name>A0A8H5M570_9AGAR</name>
<proteinExistence type="predicted"/>
<dbReference type="Gene3D" id="3.40.50.1820">
    <property type="entry name" value="alpha/beta hydrolase"/>
    <property type="match status" value="1"/>
</dbReference>
<accession>A0A8H5M570</accession>
<dbReference type="Proteomes" id="UP000518752">
    <property type="component" value="Unassembled WGS sequence"/>
</dbReference>
<evidence type="ECO:0008006" key="3">
    <source>
        <dbReference type="Google" id="ProtNLM"/>
    </source>
</evidence>
<sequence length="360" mass="40749">MPEVYTQPKTYNLSGGIDLSFTDAGAPLSDDYTTVVILHGTAFNAYQLRKVHVYAHENNLRTVLLHQRHYAGSTPYTTDEIEDIKQGEMGFWERGSAQLAEFLNTFIKQERIPKLTTEGRGGIAIMGWSMGVVPVLSFLATAKNPIISIDLSECLQEYIGRCILYEPPFLAFGISPPPKCPNFNPWEEPDISPEDLPIVFSRWISSYFDHPCYDPVTKSLSISATIHDYDGRPEGPVNSISSWTADDISKGIENDAVDVETLKFMPSMQQTIQELTTQALFDNKNTQSCFPAVKVAHIFGTKTAWSIAWTENEMWKKYQTEPRQGREMQFVEIDGWNHFAHWDYPQQFMSVVADCIYSSA</sequence>
<dbReference type="AlphaFoldDB" id="A0A8H5M570"/>
<gene>
    <name evidence="1" type="ORF">D9757_009438</name>
</gene>
<dbReference type="OrthoDB" id="5311491at2759"/>
<dbReference type="EMBL" id="JAACJN010000061">
    <property type="protein sequence ID" value="KAF5381157.1"/>
    <property type="molecule type" value="Genomic_DNA"/>
</dbReference>
<comment type="caution">
    <text evidence="1">The sequence shown here is derived from an EMBL/GenBank/DDBJ whole genome shotgun (WGS) entry which is preliminary data.</text>
</comment>
<keyword evidence="2" id="KW-1185">Reference proteome</keyword>
<evidence type="ECO:0000313" key="2">
    <source>
        <dbReference type="Proteomes" id="UP000518752"/>
    </source>
</evidence>